<dbReference type="SUPFAM" id="SSF52980">
    <property type="entry name" value="Restriction endonuclease-like"/>
    <property type="match status" value="1"/>
</dbReference>
<evidence type="ECO:0000256" key="1">
    <source>
        <dbReference type="SAM" id="Coils"/>
    </source>
</evidence>
<dbReference type="AlphaFoldDB" id="A0A6C0BIW4"/>
<accession>A0A6C0BIW4</accession>
<dbReference type="InterPro" id="IPR011604">
    <property type="entry name" value="PDDEXK-like_dom_sf"/>
</dbReference>
<protein>
    <recommendedName>
        <fullName evidence="3">YqaJ viral recombinase domain-containing protein</fullName>
    </recommendedName>
</protein>
<evidence type="ECO:0000313" key="4">
    <source>
        <dbReference type="EMBL" id="QHS92000.1"/>
    </source>
</evidence>
<dbReference type="InterPro" id="IPR051703">
    <property type="entry name" value="NF-kappa-B_Signaling_Reg"/>
</dbReference>
<dbReference type="PANTHER" id="PTHR46609:SF6">
    <property type="entry name" value="EXONUCLEASE, PHAGE-TYPE_RECB, C-TERMINAL DOMAIN-CONTAINING PROTEIN-RELATED"/>
    <property type="match status" value="1"/>
</dbReference>
<dbReference type="Pfam" id="PF09588">
    <property type="entry name" value="YqaJ"/>
    <property type="match status" value="1"/>
</dbReference>
<evidence type="ECO:0000256" key="2">
    <source>
        <dbReference type="SAM" id="MobiDB-lite"/>
    </source>
</evidence>
<keyword evidence="1" id="KW-0175">Coiled coil</keyword>
<organism evidence="4">
    <name type="scientific">viral metagenome</name>
    <dbReference type="NCBI Taxonomy" id="1070528"/>
    <lineage>
        <taxon>unclassified sequences</taxon>
        <taxon>metagenomes</taxon>
        <taxon>organismal metagenomes</taxon>
    </lineage>
</organism>
<dbReference type="Gene3D" id="3.90.320.10">
    <property type="match status" value="1"/>
</dbReference>
<dbReference type="InterPro" id="IPR011335">
    <property type="entry name" value="Restrct_endonuc-II-like"/>
</dbReference>
<dbReference type="EMBL" id="MN739167">
    <property type="protein sequence ID" value="QHS92000.1"/>
    <property type="molecule type" value="Genomic_DNA"/>
</dbReference>
<evidence type="ECO:0000259" key="3">
    <source>
        <dbReference type="Pfam" id="PF09588"/>
    </source>
</evidence>
<dbReference type="InterPro" id="IPR019080">
    <property type="entry name" value="YqaJ_viral_recombinase"/>
</dbReference>
<name>A0A6C0BIW4_9ZZZZ</name>
<proteinExistence type="predicted"/>
<feature type="coiled-coil region" evidence="1">
    <location>
        <begin position="25"/>
        <end position="88"/>
    </location>
</feature>
<feature type="domain" description="YqaJ viral recombinase" evidence="3">
    <location>
        <begin position="101"/>
        <end position="242"/>
    </location>
</feature>
<reference evidence="4" key="1">
    <citation type="journal article" date="2020" name="Nature">
        <title>Giant virus diversity and host interactions through global metagenomics.</title>
        <authorList>
            <person name="Schulz F."/>
            <person name="Roux S."/>
            <person name="Paez-Espino D."/>
            <person name="Jungbluth S."/>
            <person name="Walsh D.A."/>
            <person name="Denef V.J."/>
            <person name="McMahon K.D."/>
            <person name="Konstantinidis K.T."/>
            <person name="Eloe-Fadrosh E.A."/>
            <person name="Kyrpides N.C."/>
            <person name="Woyke T."/>
        </authorList>
    </citation>
    <scope>NUCLEOTIDE SEQUENCE</scope>
    <source>
        <strain evidence="4">GVMAG-M-3300013285-6</strain>
    </source>
</reference>
<feature type="region of interest" description="Disordered" evidence="2">
    <location>
        <begin position="1"/>
        <end position="22"/>
    </location>
</feature>
<sequence length="375" mass="43003">MFAHMSDTFTHRVDVSPPPSSEHLLSQWKEDLSQYTQELQKIAELDEEQREALMSVQDLYFDSLSLFLKKAKNQCLPLEERKKAMEAALSRPQTAQRSTDWYLQALKILTASEFSNLYGSERGYANFVLSKALPPVQQEMKFRLACSSQELGPMDWGTRFEPVIKQALATNWGFRVVDSGRLIHLTDTSLAASPDGFIMEATEVAHVGRLIEIKCPISRKIGEGVPFDYWCQMQIQMEVADIDECMYIECRIASIHPKQPEYVRPDAPFAEGLVWLLQAPDLQMIYAYTLEERDSLRVRGYEVMETIPWAIEEYASEIFQRDRTWFAGTAALRETFWANVEKARRGEFKIPEPSGRVKKDRACLIQDTPPAPSVQ</sequence>
<dbReference type="PANTHER" id="PTHR46609">
    <property type="entry name" value="EXONUCLEASE, PHAGE-TYPE/RECB, C-TERMINAL DOMAIN-CONTAINING PROTEIN"/>
    <property type="match status" value="1"/>
</dbReference>